<name>A0A7X9X9U0_9BACT</name>
<keyword evidence="2" id="KW-1185">Reference proteome</keyword>
<gene>
    <name evidence="1" type="ORF">HHU12_13800</name>
</gene>
<dbReference type="Proteomes" id="UP000576082">
    <property type="component" value="Unassembled WGS sequence"/>
</dbReference>
<dbReference type="RefSeq" id="WP_169657330.1">
    <property type="nucleotide sequence ID" value="NZ_JABANE010000033.1"/>
</dbReference>
<organism evidence="1 2">
    <name type="scientific">Flammeovirga aprica JL-4</name>
    <dbReference type="NCBI Taxonomy" id="694437"/>
    <lineage>
        <taxon>Bacteria</taxon>
        <taxon>Pseudomonadati</taxon>
        <taxon>Bacteroidota</taxon>
        <taxon>Cytophagia</taxon>
        <taxon>Cytophagales</taxon>
        <taxon>Flammeovirgaceae</taxon>
        <taxon>Flammeovirga</taxon>
    </lineage>
</organism>
<proteinExistence type="predicted"/>
<sequence length="52" mass="5940">MDSISYKPLEKRIELFIEPGDMVSVDAHLGHDKLDYSSKGTAFNEQNSKLRK</sequence>
<protein>
    <submittedName>
        <fullName evidence="1">Uncharacterized protein</fullName>
    </submittedName>
</protein>
<dbReference type="EMBL" id="JABANE010000033">
    <property type="protein sequence ID" value="NME69043.1"/>
    <property type="molecule type" value="Genomic_DNA"/>
</dbReference>
<evidence type="ECO:0000313" key="2">
    <source>
        <dbReference type="Proteomes" id="UP000576082"/>
    </source>
</evidence>
<comment type="caution">
    <text evidence="1">The sequence shown here is derived from an EMBL/GenBank/DDBJ whole genome shotgun (WGS) entry which is preliminary data.</text>
</comment>
<reference evidence="1 2" key="1">
    <citation type="submission" date="2020-04" db="EMBL/GenBank/DDBJ databases">
        <title>Flammeovirga sp. SR4, a novel species isolated from seawater.</title>
        <authorList>
            <person name="Wang X."/>
        </authorList>
    </citation>
    <scope>NUCLEOTIDE SEQUENCE [LARGE SCALE GENOMIC DNA]</scope>
    <source>
        <strain evidence="1 2">ATCC 23126</strain>
    </source>
</reference>
<accession>A0A7X9X9U0</accession>
<dbReference type="AlphaFoldDB" id="A0A7X9X9U0"/>
<evidence type="ECO:0000313" key="1">
    <source>
        <dbReference type="EMBL" id="NME69043.1"/>
    </source>
</evidence>